<dbReference type="OrthoDB" id="3971107at2759"/>
<evidence type="ECO:0000313" key="2">
    <source>
        <dbReference type="Proteomes" id="UP000092321"/>
    </source>
</evidence>
<dbReference type="AlphaFoldDB" id="A0A1B7T9F1"/>
<comment type="caution">
    <text evidence="1">The sequence shown here is derived from an EMBL/GenBank/DDBJ whole genome shotgun (WGS) entry which is preliminary data.</text>
</comment>
<protein>
    <recommendedName>
        <fullName evidence="3">MHD domain-containing protein</fullName>
    </recommendedName>
</protein>
<reference evidence="2" key="1">
    <citation type="journal article" date="2016" name="Proc. Natl. Acad. Sci. U.S.A.">
        <title>Comparative genomics of biotechnologically important yeasts.</title>
        <authorList>
            <person name="Riley R."/>
            <person name="Haridas S."/>
            <person name="Wolfe K.H."/>
            <person name="Lopes M.R."/>
            <person name="Hittinger C.T."/>
            <person name="Goeker M."/>
            <person name="Salamov A.A."/>
            <person name="Wisecaver J.H."/>
            <person name="Long T.M."/>
            <person name="Calvey C.H."/>
            <person name="Aerts A.L."/>
            <person name="Barry K.W."/>
            <person name="Choi C."/>
            <person name="Clum A."/>
            <person name="Coughlan A.Y."/>
            <person name="Deshpande S."/>
            <person name="Douglass A.P."/>
            <person name="Hanson S.J."/>
            <person name="Klenk H.-P."/>
            <person name="LaButti K.M."/>
            <person name="Lapidus A."/>
            <person name="Lindquist E.A."/>
            <person name="Lipzen A.M."/>
            <person name="Meier-Kolthoff J.P."/>
            <person name="Ohm R.A."/>
            <person name="Otillar R.P."/>
            <person name="Pangilinan J.L."/>
            <person name="Peng Y."/>
            <person name="Rokas A."/>
            <person name="Rosa C.A."/>
            <person name="Scheuner C."/>
            <person name="Sibirny A.A."/>
            <person name="Slot J.C."/>
            <person name="Stielow J.B."/>
            <person name="Sun H."/>
            <person name="Kurtzman C.P."/>
            <person name="Blackwell M."/>
            <person name="Grigoriev I.V."/>
            <person name="Jeffries T.W."/>
        </authorList>
    </citation>
    <scope>NUCLEOTIDE SEQUENCE [LARGE SCALE GENOMIC DNA]</scope>
    <source>
        <strain evidence="2">NRRL Y-1626</strain>
    </source>
</reference>
<sequence>MTTETTNTQTKMLTNEVFIDVLEYHNANTGFISGMVKLQTNFYNPIKDKQIVIRNDKFQDLTTEFSEDKHGIQILKKYNARSDIIKNKNHFPILVTYQYTSDDEVTLKLNTANLKFANTVKMSLQLPSGDSSAVKVYNQGDLSHDAKVWKSDFISDGNGTTCVLKVKKLAEMSVVKMECCVIDGKGDSSGMNIKKVIVGDINIFKGVKYTLKYTKELLIE</sequence>
<gene>
    <name evidence="1" type="ORF">HANVADRAFT_53963</name>
</gene>
<accession>A0A1B7T9F1</accession>
<dbReference type="InterPro" id="IPR036168">
    <property type="entry name" value="AP2_Mu_C_sf"/>
</dbReference>
<name>A0A1B7T9F1_9ASCO</name>
<proteinExistence type="predicted"/>
<evidence type="ECO:0008006" key="3">
    <source>
        <dbReference type="Google" id="ProtNLM"/>
    </source>
</evidence>
<dbReference type="SUPFAM" id="SSF49447">
    <property type="entry name" value="Second domain of Mu2 adaptin subunit (ap50) of ap2 adaptor"/>
    <property type="match status" value="1"/>
</dbReference>
<evidence type="ECO:0000313" key="1">
    <source>
        <dbReference type="EMBL" id="OBA25369.1"/>
    </source>
</evidence>
<dbReference type="EMBL" id="LXPE01000127">
    <property type="protein sequence ID" value="OBA25369.1"/>
    <property type="molecule type" value="Genomic_DNA"/>
</dbReference>
<organism evidence="1 2">
    <name type="scientific">Hanseniaspora valbyensis NRRL Y-1626</name>
    <dbReference type="NCBI Taxonomy" id="766949"/>
    <lineage>
        <taxon>Eukaryota</taxon>
        <taxon>Fungi</taxon>
        <taxon>Dikarya</taxon>
        <taxon>Ascomycota</taxon>
        <taxon>Saccharomycotina</taxon>
        <taxon>Saccharomycetes</taxon>
        <taxon>Saccharomycodales</taxon>
        <taxon>Saccharomycodaceae</taxon>
        <taxon>Hanseniaspora</taxon>
    </lineage>
</organism>
<dbReference type="Proteomes" id="UP000092321">
    <property type="component" value="Unassembled WGS sequence"/>
</dbReference>
<keyword evidence="2" id="KW-1185">Reference proteome</keyword>